<reference evidence="18 19" key="1">
    <citation type="submission" date="2018-10" db="EMBL/GenBank/DDBJ databases">
        <title>Genomic Encyclopedia of Archaeal and Bacterial Type Strains, Phase II (KMG-II): from individual species to whole genera.</title>
        <authorList>
            <person name="Goeker M."/>
        </authorList>
    </citation>
    <scope>NUCLEOTIDE SEQUENCE [LARGE SCALE GENOMIC DNA]</scope>
    <source>
        <strain evidence="18 19">DSM 18602</strain>
    </source>
</reference>
<organism evidence="18 19">
    <name type="scientific">Mucilaginibacter gracilis</name>
    <dbReference type="NCBI Taxonomy" id="423350"/>
    <lineage>
        <taxon>Bacteria</taxon>
        <taxon>Pseudomonadati</taxon>
        <taxon>Bacteroidota</taxon>
        <taxon>Sphingobacteriia</taxon>
        <taxon>Sphingobacteriales</taxon>
        <taxon>Sphingobacteriaceae</taxon>
        <taxon>Mucilaginibacter</taxon>
    </lineage>
</organism>
<keyword evidence="15" id="KW-1133">Transmembrane helix</keyword>
<comment type="subcellular location">
    <subcellularLocation>
        <location evidence="1">Cell outer membrane</location>
        <topology evidence="1">Multi-pass membrane protein</topology>
    </subcellularLocation>
</comment>
<protein>
    <submittedName>
        <fullName evidence="18">Polysaccharide export outer membrane protein</fullName>
    </submittedName>
</protein>
<keyword evidence="11 15" id="KW-0472">Membrane</keyword>
<keyword evidence="13" id="KW-0998">Cell outer membrane</keyword>
<evidence type="ECO:0000256" key="9">
    <source>
        <dbReference type="ARBA" id="ARBA00023065"/>
    </source>
</evidence>
<evidence type="ECO:0000256" key="7">
    <source>
        <dbReference type="ARBA" id="ARBA00022729"/>
    </source>
</evidence>
<keyword evidence="7" id="KW-0732">Signal</keyword>
<evidence type="ECO:0000256" key="3">
    <source>
        <dbReference type="ARBA" id="ARBA00022448"/>
    </source>
</evidence>
<evidence type="ECO:0000256" key="4">
    <source>
        <dbReference type="ARBA" id="ARBA00022452"/>
    </source>
</evidence>
<evidence type="ECO:0000259" key="17">
    <source>
        <dbReference type="Pfam" id="PF22461"/>
    </source>
</evidence>
<dbReference type="GO" id="GO:0009279">
    <property type="term" value="C:cell outer membrane"/>
    <property type="evidence" value="ECO:0007669"/>
    <property type="project" value="UniProtKB-SubCell"/>
</dbReference>
<evidence type="ECO:0000256" key="5">
    <source>
        <dbReference type="ARBA" id="ARBA00022597"/>
    </source>
</evidence>
<proteinExistence type="inferred from homology"/>
<evidence type="ECO:0000256" key="12">
    <source>
        <dbReference type="ARBA" id="ARBA00023139"/>
    </source>
</evidence>
<evidence type="ECO:0000256" key="1">
    <source>
        <dbReference type="ARBA" id="ARBA00004571"/>
    </source>
</evidence>
<feature type="domain" description="SLBB" evidence="17">
    <location>
        <begin position="141"/>
        <end position="220"/>
    </location>
</feature>
<dbReference type="RefSeq" id="WP_121197861.1">
    <property type="nucleotide sequence ID" value="NZ_RBKU01000001.1"/>
</dbReference>
<evidence type="ECO:0000256" key="10">
    <source>
        <dbReference type="ARBA" id="ARBA00023114"/>
    </source>
</evidence>
<dbReference type="GO" id="GO:0046930">
    <property type="term" value="C:pore complex"/>
    <property type="evidence" value="ECO:0007669"/>
    <property type="project" value="UniProtKB-KW"/>
</dbReference>
<dbReference type="PANTHER" id="PTHR33619">
    <property type="entry name" value="POLYSACCHARIDE EXPORT PROTEIN GFCE-RELATED"/>
    <property type="match status" value="1"/>
</dbReference>
<evidence type="ECO:0000259" key="16">
    <source>
        <dbReference type="Pfam" id="PF02563"/>
    </source>
</evidence>
<keyword evidence="8" id="KW-0625">Polysaccharide transport</keyword>
<dbReference type="Pfam" id="PF22461">
    <property type="entry name" value="SLBB_2"/>
    <property type="match status" value="1"/>
</dbReference>
<gene>
    <name evidence="18" type="ORF">BDD43_2415</name>
</gene>
<dbReference type="GO" id="GO:0015159">
    <property type="term" value="F:polysaccharide transmembrane transporter activity"/>
    <property type="evidence" value="ECO:0007669"/>
    <property type="project" value="InterPro"/>
</dbReference>
<dbReference type="AlphaFoldDB" id="A0A495J2J9"/>
<evidence type="ECO:0000256" key="2">
    <source>
        <dbReference type="ARBA" id="ARBA00009450"/>
    </source>
</evidence>
<dbReference type="InterPro" id="IPR054765">
    <property type="entry name" value="SLBB_dom"/>
</dbReference>
<feature type="domain" description="Polysaccharide export protein N-terminal" evidence="16">
    <location>
        <begin position="49"/>
        <end position="137"/>
    </location>
</feature>
<dbReference type="InterPro" id="IPR003715">
    <property type="entry name" value="Poly_export_N"/>
</dbReference>
<dbReference type="EMBL" id="RBKU01000001">
    <property type="protein sequence ID" value="RKR82239.1"/>
    <property type="molecule type" value="Genomic_DNA"/>
</dbReference>
<evidence type="ECO:0000256" key="11">
    <source>
        <dbReference type="ARBA" id="ARBA00023136"/>
    </source>
</evidence>
<comment type="similarity">
    <text evidence="2">Belongs to the BexD/CtrA/VexA family.</text>
</comment>
<keyword evidence="14" id="KW-0449">Lipoprotein</keyword>
<dbReference type="GO" id="GO:0015288">
    <property type="term" value="F:porin activity"/>
    <property type="evidence" value="ECO:0007669"/>
    <property type="project" value="UniProtKB-KW"/>
</dbReference>
<evidence type="ECO:0000256" key="15">
    <source>
        <dbReference type="SAM" id="Phobius"/>
    </source>
</evidence>
<dbReference type="InterPro" id="IPR049712">
    <property type="entry name" value="Poly_export"/>
</dbReference>
<dbReference type="GO" id="GO:0006811">
    <property type="term" value="P:monoatomic ion transport"/>
    <property type="evidence" value="ECO:0007669"/>
    <property type="project" value="UniProtKB-KW"/>
</dbReference>
<evidence type="ECO:0000256" key="6">
    <source>
        <dbReference type="ARBA" id="ARBA00022692"/>
    </source>
</evidence>
<sequence length="257" mass="28235">MKRTPNYFFVLFLGLAILNSCVSGKKLSYFNNIVRDSVAPINLPDLANRIDKNDILQVNISSFDDVTTKIYGASAGNVTSTGSVMNGYLVGSKGTINLPLIGTIKAEGLTDDELADLIVSQLVSKKFAVDPVVTVKVLNYKVTILGEVNHPGVIPVLNERMTLPEALGLVGDLTPFGKRGTVLLIREKDGKRIFKRFSLNDSQLLDNEFFYLQNKDIIYVEPNNAKAALSDRTTQLLPIVLSALSLVVIIFSQIFKR</sequence>
<keyword evidence="6 15" id="KW-0812">Transmembrane</keyword>
<keyword evidence="4" id="KW-1134">Transmembrane beta strand</keyword>
<keyword evidence="9" id="KW-0406">Ion transport</keyword>
<evidence type="ECO:0000256" key="13">
    <source>
        <dbReference type="ARBA" id="ARBA00023237"/>
    </source>
</evidence>
<keyword evidence="12" id="KW-0564">Palmitate</keyword>
<keyword evidence="10" id="KW-0626">Porin</keyword>
<keyword evidence="5" id="KW-0762">Sugar transport</keyword>
<name>A0A495J2J9_9SPHI</name>
<dbReference type="Pfam" id="PF02563">
    <property type="entry name" value="Poly_export"/>
    <property type="match status" value="1"/>
</dbReference>
<evidence type="ECO:0000256" key="14">
    <source>
        <dbReference type="ARBA" id="ARBA00023288"/>
    </source>
</evidence>
<dbReference type="Proteomes" id="UP000268007">
    <property type="component" value="Unassembled WGS sequence"/>
</dbReference>
<dbReference type="Gene3D" id="3.10.560.10">
    <property type="entry name" value="Outer membrane lipoprotein wza domain like"/>
    <property type="match status" value="1"/>
</dbReference>
<feature type="transmembrane region" description="Helical" evidence="15">
    <location>
        <begin position="236"/>
        <end position="255"/>
    </location>
</feature>
<comment type="caution">
    <text evidence="18">The sequence shown here is derived from an EMBL/GenBank/DDBJ whole genome shotgun (WGS) entry which is preliminary data.</text>
</comment>
<accession>A0A495J2J9</accession>
<evidence type="ECO:0000313" key="18">
    <source>
        <dbReference type="EMBL" id="RKR82239.1"/>
    </source>
</evidence>
<dbReference type="PANTHER" id="PTHR33619:SF3">
    <property type="entry name" value="POLYSACCHARIDE EXPORT PROTEIN GFCE-RELATED"/>
    <property type="match status" value="1"/>
</dbReference>
<keyword evidence="19" id="KW-1185">Reference proteome</keyword>
<evidence type="ECO:0000256" key="8">
    <source>
        <dbReference type="ARBA" id="ARBA00023047"/>
    </source>
</evidence>
<dbReference type="OrthoDB" id="662756at2"/>
<keyword evidence="3" id="KW-0813">Transport</keyword>
<evidence type="ECO:0000313" key="19">
    <source>
        <dbReference type="Proteomes" id="UP000268007"/>
    </source>
</evidence>